<reference evidence="1 2" key="1">
    <citation type="submission" date="2016-07" db="EMBL/GenBank/DDBJ databases">
        <authorList>
            <person name="Adam N."/>
            <person name="Zuma S.H."/>
            <person name="Shabalala X.C."/>
            <person name="Zuke Z.H."/>
            <person name="Mpangane S."/>
            <person name="Maenetje N."/>
            <person name="Lafia M."/>
            <person name="Tshabalala L.M."/>
            <person name="Zwane T.C."/>
            <person name="Garlena R.A."/>
            <person name="Russell D.A."/>
            <person name="Bowman C.A."/>
            <person name="Rubin E."/>
            <person name="Larsen M.H."/>
            <person name="Guerrero C.A."/>
            <person name="Jacobs-Sera D."/>
            <person name="Hatfull G.F."/>
        </authorList>
    </citation>
    <scope>NUCLEOTIDE SEQUENCE [LARGE SCALE GENOMIC DNA]</scope>
</reference>
<organism evidence="1 2">
    <name type="scientific">Mycobacterium phage Nazo</name>
    <dbReference type="NCBI Taxonomy" id="1897547"/>
    <lineage>
        <taxon>Viruses</taxon>
        <taxon>Duplodnaviria</taxon>
        <taxon>Heunggongvirae</taxon>
        <taxon>Uroviricota</taxon>
        <taxon>Caudoviricetes</taxon>
        <taxon>Pclasvirinae</taxon>
        <taxon>Bignuzvirus</taxon>
        <taxon>Bignuzvirus bignuz</taxon>
    </lineage>
</organism>
<gene>
    <name evidence="1" type="primary">81</name>
    <name evidence="1" type="ORF">PBI_NAZO_81</name>
</gene>
<dbReference type="Proteomes" id="UP000223831">
    <property type="component" value="Genome"/>
</dbReference>
<proteinExistence type="predicted"/>
<name>A0A1D8EV41_9CAUD</name>
<accession>A0A1D8EV41</accession>
<evidence type="ECO:0000313" key="2">
    <source>
        <dbReference type="Proteomes" id="UP000223831"/>
    </source>
</evidence>
<sequence>MAQPDPNAHRLAQELINSRPQLPPQMLGHLPVPSDRAAAIALMPAEMKLRVSAMIVERMAQAYGLNVEITNNGDRLDIRIEAPQ</sequence>
<evidence type="ECO:0000313" key="1">
    <source>
        <dbReference type="EMBL" id="AOT24920.1"/>
    </source>
</evidence>
<protein>
    <submittedName>
        <fullName evidence="1">Uncharacterized protein</fullName>
    </submittedName>
</protein>
<dbReference type="EMBL" id="KX641262">
    <property type="protein sequence ID" value="AOT24920.1"/>
    <property type="molecule type" value="Genomic_DNA"/>
</dbReference>